<proteinExistence type="inferred from homology"/>
<dbReference type="InterPro" id="IPR011051">
    <property type="entry name" value="RmlC_Cupin_sf"/>
</dbReference>
<evidence type="ECO:0000313" key="4">
    <source>
        <dbReference type="EMBL" id="KXZ20527.1"/>
    </source>
</evidence>
<dbReference type="Pfam" id="PF02678">
    <property type="entry name" value="Pirin"/>
    <property type="match status" value="1"/>
</dbReference>
<reference evidence="5" key="1">
    <citation type="submission" date="2016-02" db="EMBL/GenBank/DDBJ databases">
        <authorList>
            <person name="Dunlap C."/>
        </authorList>
    </citation>
    <scope>NUCLEOTIDE SEQUENCE [LARGE SCALE GENOMIC DNA]</scope>
    <source>
        <strain evidence="5">NRRL B-41092</strain>
    </source>
</reference>
<dbReference type="OrthoDB" id="321327at2"/>
<dbReference type="InterPro" id="IPR014710">
    <property type="entry name" value="RmlC-like_jellyroll"/>
</dbReference>
<dbReference type="Proteomes" id="UP000075430">
    <property type="component" value="Unassembled WGS sequence"/>
</dbReference>
<comment type="similarity">
    <text evidence="1 2">Belongs to the pirin family.</text>
</comment>
<organism evidence="4 5">
    <name type="scientific">Bacillus nakamurai</name>
    <dbReference type="NCBI Taxonomy" id="1793963"/>
    <lineage>
        <taxon>Bacteria</taxon>
        <taxon>Bacillati</taxon>
        <taxon>Bacillota</taxon>
        <taxon>Bacilli</taxon>
        <taxon>Bacillales</taxon>
        <taxon>Bacillaceae</taxon>
        <taxon>Bacillus</taxon>
    </lineage>
</organism>
<evidence type="ECO:0000256" key="2">
    <source>
        <dbReference type="RuleBase" id="RU003457"/>
    </source>
</evidence>
<dbReference type="PANTHER" id="PTHR43212:SF3">
    <property type="entry name" value="QUERCETIN 2,3-DIOXYGENASE"/>
    <property type="match status" value="1"/>
</dbReference>
<evidence type="ECO:0000259" key="3">
    <source>
        <dbReference type="Pfam" id="PF02678"/>
    </source>
</evidence>
<name>A0A150F965_9BACI</name>
<dbReference type="InterPro" id="IPR012093">
    <property type="entry name" value="Pirin"/>
</dbReference>
<dbReference type="PANTHER" id="PTHR43212">
    <property type="entry name" value="QUERCETIN 2,3-DIOXYGENASE"/>
    <property type="match status" value="1"/>
</dbReference>
<comment type="caution">
    <text evidence="4">The sequence shown here is derived from an EMBL/GenBank/DDBJ whole genome shotgun (WGS) entry which is preliminary data.</text>
</comment>
<evidence type="ECO:0000256" key="1">
    <source>
        <dbReference type="ARBA" id="ARBA00008416"/>
    </source>
</evidence>
<keyword evidence="5" id="KW-1185">Reference proteome</keyword>
<evidence type="ECO:0000313" key="5">
    <source>
        <dbReference type="Proteomes" id="UP000075430"/>
    </source>
</evidence>
<dbReference type="EMBL" id="LSBA01000012">
    <property type="protein sequence ID" value="KXZ20527.1"/>
    <property type="molecule type" value="Genomic_DNA"/>
</dbReference>
<accession>A0A150F965</accession>
<dbReference type="InterPro" id="IPR003829">
    <property type="entry name" value="Pirin_N_dom"/>
</dbReference>
<dbReference type="AlphaFoldDB" id="A0A150F965"/>
<gene>
    <name evidence="4" type="ORF">AXI58_00715</name>
</gene>
<dbReference type="Gene3D" id="2.60.120.10">
    <property type="entry name" value="Jelly Rolls"/>
    <property type="match status" value="1"/>
</dbReference>
<protein>
    <recommendedName>
        <fullName evidence="3">Pirin N-terminal domain-containing protein</fullName>
    </recommendedName>
</protein>
<dbReference type="RefSeq" id="WP_061521522.1">
    <property type="nucleotide sequence ID" value="NZ_LSBA01000012.1"/>
</dbReference>
<feature type="domain" description="Pirin N-terminal" evidence="3">
    <location>
        <begin position="33"/>
        <end position="118"/>
    </location>
</feature>
<dbReference type="SUPFAM" id="SSF51182">
    <property type="entry name" value="RmlC-like cupins"/>
    <property type="match status" value="1"/>
</dbReference>
<sequence>MHILKSTQAYSNGGEIFSLQMKRPGMIYQDFTRDDFAFGPLSRIDHAKLGQGALIPMHEHINDEILSYMWKGKMLHEDSSGEKVMISPTKHMLMGAGKSFFHEESTPEGPVEMLQIFIRPEKADLLEFSFHMTKGKLESGI</sequence>